<dbReference type="InterPro" id="IPR036921">
    <property type="entry name" value="PurM-like_N_sf"/>
</dbReference>
<keyword evidence="5" id="KW-1185">Reference proteome</keyword>
<name>A0A239WL41_9FLAO</name>
<reference evidence="4 5" key="1">
    <citation type="submission" date="2017-06" db="EMBL/GenBank/DDBJ databases">
        <authorList>
            <consortium name="Pathogen Informatics"/>
        </authorList>
    </citation>
    <scope>NUCLEOTIDE SEQUENCE [LARGE SCALE GENOMIC DNA]</scope>
    <source>
        <strain evidence="4 5">NCTC13490</strain>
    </source>
</reference>
<dbReference type="Proteomes" id="UP000215196">
    <property type="component" value="Chromosome 1"/>
</dbReference>
<organism evidence="4 5">
    <name type="scientific">Chryseobacterium taklimakanense</name>
    <dbReference type="NCBI Taxonomy" id="536441"/>
    <lineage>
        <taxon>Bacteria</taxon>
        <taxon>Pseudomonadati</taxon>
        <taxon>Bacteroidota</taxon>
        <taxon>Flavobacteriia</taxon>
        <taxon>Flavobacteriales</taxon>
        <taxon>Weeksellaceae</taxon>
        <taxon>Chryseobacterium group</taxon>
        <taxon>Chryseobacterium</taxon>
    </lineage>
</organism>
<evidence type="ECO:0000259" key="2">
    <source>
        <dbReference type="Pfam" id="PF00586"/>
    </source>
</evidence>
<dbReference type="GO" id="GO:0051604">
    <property type="term" value="P:protein maturation"/>
    <property type="evidence" value="ECO:0007669"/>
    <property type="project" value="TreeGrafter"/>
</dbReference>
<dbReference type="SUPFAM" id="SSF56042">
    <property type="entry name" value="PurM C-terminal domain-like"/>
    <property type="match status" value="1"/>
</dbReference>
<dbReference type="KEGG" id="ctak:4412677_00295"/>
<dbReference type="RefSeq" id="WP_095069703.1">
    <property type="nucleotide sequence ID" value="NZ_LT906465.1"/>
</dbReference>
<dbReference type="InterPro" id="IPR011854">
    <property type="entry name" value="HypE"/>
</dbReference>
<dbReference type="Pfam" id="PF00586">
    <property type="entry name" value="AIRS"/>
    <property type="match status" value="1"/>
</dbReference>
<accession>A0A239WL41</accession>
<evidence type="ECO:0000313" key="5">
    <source>
        <dbReference type="Proteomes" id="UP000215196"/>
    </source>
</evidence>
<dbReference type="PANTHER" id="PTHR30303:SF4">
    <property type="entry name" value="HYDROGENASE EXPRESSION_FORMATION PROTEIN HYPE"/>
    <property type="match status" value="1"/>
</dbReference>
<feature type="domain" description="PurM-like C-terminal" evidence="3">
    <location>
        <begin position="158"/>
        <end position="314"/>
    </location>
</feature>
<dbReference type="Pfam" id="PF02769">
    <property type="entry name" value="AIRS_C"/>
    <property type="match status" value="1"/>
</dbReference>
<evidence type="ECO:0000313" key="4">
    <source>
        <dbReference type="EMBL" id="SNV34324.1"/>
    </source>
</evidence>
<dbReference type="EMBL" id="LT906465">
    <property type="protein sequence ID" value="SNV34324.1"/>
    <property type="molecule type" value="Genomic_DNA"/>
</dbReference>
<protein>
    <submittedName>
        <fullName evidence="4">Hydrogenase isoenzymes formation protein hypE</fullName>
    </submittedName>
</protein>
<evidence type="ECO:0000259" key="3">
    <source>
        <dbReference type="Pfam" id="PF02769"/>
    </source>
</evidence>
<dbReference type="InterPro" id="IPR036676">
    <property type="entry name" value="PurM-like_C_sf"/>
</dbReference>
<comment type="similarity">
    <text evidence="1">Belongs to the HypE family.</text>
</comment>
<dbReference type="SUPFAM" id="SSF55326">
    <property type="entry name" value="PurM N-terminal domain-like"/>
    <property type="match status" value="1"/>
</dbReference>
<dbReference type="Gene3D" id="3.30.1330.10">
    <property type="entry name" value="PurM-like, N-terminal domain"/>
    <property type="match status" value="1"/>
</dbReference>
<dbReference type="InterPro" id="IPR016188">
    <property type="entry name" value="PurM-like_N"/>
</dbReference>
<feature type="domain" description="PurM-like N-terminal" evidence="2">
    <location>
        <begin position="36"/>
        <end position="142"/>
    </location>
</feature>
<dbReference type="PANTHER" id="PTHR30303">
    <property type="entry name" value="HYDROGENASE ISOENZYMES FORMATION PROTEIN HYPE"/>
    <property type="match status" value="1"/>
</dbReference>
<dbReference type="InterPro" id="IPR010918">
    <property type="entry name" value="PurM-like_C_dom"/>
</dbReference>
<proteinExistence type="inferred from homology"/>
<sequence>MAKAGKINLDFFKQNISEKCGFQRPEILMKPKFGVDVSVIDLGSGKILISASDPMSFIPGLGAKDSAWLSVVLTSNDIATSGYAPQFAQVVLNLPDTMSAEEFKDYWDYTHHYCDELQISIVGGHTGFVPGQNSTFAGGITMFAVGDIGKYFTSANAKDGDLIIMTKSAAMMSTAILSKSFPETVKEHFGEDFWLKTSGKFEQTSVLKEALIAANSDGVTAMHDVTEGGIFGAVYEMMHASDKGFEIDESKIIIDEETGKMSALFGYDAFQSVGAGSLIITVKPHGAENLLTKLNSENISCAVIGTVKEKNSGYRIISEHEIKEYKHPETDSYWAAFYNALQKNWK</sequence>
<dbReference type="PIRSF" id="PIRSF005644">
    <property type="entry name" value="Hdrgns_mtr_HypE"/>
    <property type="match status" value="1"/>
</dbReference>
<gene>
    <name evidence="4" type="primary">hypE</name>
    <name evidence="4" type="ORF">SAMEA4412677_00295</name>
</gene>
<evidence type="ECO:0000256" key="1">
    <source>
        <dbReference type="ARBA" id="ARBA00006243"/>
    </source>
</evidence>
<dbReference type="AlphaFoldDB" id="A0A239WL41"/>
<dbReference type="CDD" id="cd06061">
    <property type="entry name" value="PurM-like1"/>
    <property type="match status" value="1"/>
</dbReference>
<dbReference type="Gene3D" id="3.90.650.10">
    <property type="entry name" value="PurM-like C-terminal domain"/>
    <property type="match status" value="1"/>
</dbReference>